<name>B8LPP8_PICSI</name>
<feature type="transmembrane region" description="Helical" evidence="1">
    <location>
        <begin position="193"/>
        <end position="214"/>
    </location>
</feature>
<evidence type="ECO:0000313" key="2">
    <source>
        <dbReference type="EMBL" id="ABR17628.1"/>
    </source>
</evidence>
<feature type="transmembrane region" description="Helical" evidence="1">
    <location>
        <begin position="151"/>
        <end position="172"/>
    </location>
</feature>
<feature type="transmembrane region" description="Helical" evidence="1">
    <location>
        <begin position="50"/>
        <end position="69"/>
    </location>
</feature>
<evidence type="ECO:0000256" key="1">
    <source>
        <dbReference type="SAM" id="Phobius"/>
    </source>
</evidence>
<feature type="transmembrane region" description="Helical" evidence="1">
    <location>
        <begin position="89"/>
        <end position="109"/>
    </location>
</feature>
<keyword evidence="1" id="KW-0472">Membrane</keyword>
<sequence length="382" mass="41985">MEAFNFSKLGYAGTPESGSVLLCSFPLKFNAPGLEEAYWKKCCANSSKDYVPVACLIVFCMLLPTTSLSRHWLSEMVCQSLNLQTSGNLLWHMFAVVLCSAVLVVQLGFSKWYQSNRGNVLLGFASVLWIWGSLKLFLVNNLELSFSFPVVLIQCIFMSILYRVPFCIHIFSRALGLGMQIFAILAKGNNSEAPILLLLLFVGHTVGMLIAFVLDRECGYSFFNSLSQLLLEDVTQSGPREQFFRLPLLKQVPNLRNILSGILNLKVTKKKELDEPICQKAIRTNAPRRALGGFAGGFCGVSGLKSNRPPVITNTTISANNLSGKIGFSDTSFTDSWPYSLGVFISPSADNNVDSILSTSVGSCSCMDSDSNLHNQIHSRAI</sequence>
<dbReference type="AlphaFoldDB" id="B8LPP8"/>
<dbReference type="EMBL" id="EF677827">
    <property type="protein sequence ID" value="ABR17628.1"/>
    <property type="molecule type" value="mRNA"/>
</dbReference>
<feature type="transmembrane region" description="Helical" evidence="1">
    <location>
        <begin position="121"/>
        <end position="139"/>
    </location>
</feature>
<accession>B8LPP8</accession>
<proteinExistence type="evidence at transcript level"/>
<protein>
    <submittedName>
        <fullName evidence="2">Uncharacterized protein</fullName>
    </submittedName>
</protein>
<reference evidence="2" key="1">
    <citation type="submission" date="2007-06" db="EMBL/GenBank/DDBJ databases">
        <title>Full length cDNA sequences from Sitka Spruce (Picea sitchensis).</title>
        <authorList>
            <person name="Ralph S.G."/>
            <person name="Chun H.E."/>
            <person name="Liao N."/>
            <person name="Ali J."/>
            <person name="Reid K."/>
            <person name="Kolosova N."/>
            <person name="Cooper N."/>
            <person name="Cullis C."/>
            <person name="Jancsik S."/>
            <person name="Moore R."/>
            <person name="Mayo M."/>
            <person name="Wagner S."/>
            <person name="Holt R.A."/>
            <person name="Jones S.J.M."/>
            <person name="Marra M.A."/>
            <person name="Ritland C.E."/>
            <person name="Ritland K."/>
            <person name="Bohlmann J."/>
        </authorList>
    </citation>
    <scope>NUCLEOTIDE SEQUENCE</scope>
    <source>
        <tissue evidence="2">Green portion of the leader tissue</tissue>
    </source>
</reference>
<keyword evidence="1" id="KW-0812">Transmembrane</keyword>
<keyword evidence="1" id="KW-1133">Transmembrane helix</keyword>
<organism evidence="2">
    <name type="scientific">Picea sitchensis</name>
    <name type="common">Sitka spruce</name>
    <name type="synonym">Pinus sitchensis</name>
    <dbReference type="NCBI Taxonomy" id="3332"/>
    <lineage>
        <taxon>Eukaryota</taxon>
        <taxon>Viridiplantae</taxon>
        <taxon>Streptophyta</taxon>
        <taxon>Embryophyta</taxon>
        <taxon>Tracheophyta</taxon>
        <taxon>Spermatophyta</taxon>
        <taxon>Pinopsida</taxon>
        <taxon>Pinidae</taxon>
        <taxon>Conifers I</taxon>
        <taxon>Pinales</taxon>
        <taxon>Pinaceae</taxon>
        <taxon>Picea</taxon>
    </lineage>
</organism>